<dbReference type="EMBL" id="DF973629">
    <property type="protein sequence ID" value="GAU36400.1"/>
    <property type="molecule type" value="Genomic_DNA"/>
</dbReference>
<dbReference type="InterPro" id="IPR002562">
    <property type="entry name" value="3'-5'_exonuclease_dom"/>
</dbReference>
<protein>
    <recommendedName>
        <fullName evidence="3">3'-5' exonuclease domain-containing protein</fullName>
    </recommendedName>
</protein>
<evidence type="ECO:0000256" key="1">
    <source>
        <dbReference type="ARBA" id="ARBA00022722"/>
    </source>
</evidence>
<dbReference type="GO" id="GO:0006139">
    <property type="term" value="P:nucleobase-containing compound metabolic process"/>
    <property type="evidence" value="ECO:0007669"/>
    <property type="project" value="InterPro"/>
</dbReference>
<dbReference type="InterPro" id="IPR051132">
    <property type="entry name" value="3-5_Exonuclease_domain"/>
</dbReference>
<organism evidence="4 5">
    <name type="scientific">Trifolium subterraneum</name>
    <name type="common">Subterranean clover</name>
    <dbReference type="NCBI Taxonomy" id="3900"/>
    <lineage>
        <taxon>Eukaryota</taxon>
        <taxon>Viridiplantae</taxon>
        <taxon>Streptophyta</taxon>
        <taxon>Embryophyta</taxon>
        <taxon>Tracheophyta</taxon>
        <taxon>Spermatophyta</taxon>
        <taxon>Magnoliopsida</taxon>
        <taxon>eudicotyledons</taxon>
        <taxon>Gunneridae</taxon>
        <taxon>Pentapetalae</taxon>
        <taxon>rosids</taxon>
        <taxon>fabids</taxon>
        <taxon>Fabales</taxon>
        <taxon>Fabaceae</taxon>
        <taxon>Papilionoideae</taxon>
        <taxon>50 kb inversion clade</taxon>
        <taxon>NPAAA clade</taxon>
        <taxon>Hologalegina</taxon>
        <taxon>IRL clade</taxon>
        <taxon>Trifolieae</taxon>
        <taxon>Trifolium</taxon>
    </lineage>
</organism>
<keyword evidence="2" id="KW-0378">Hydrolase</keyword>
<dbReference type="GO" id="GO:0003676">
    <property type="term" value="F:nucleic acid binding"/>
    <property type="evidence" value="ECO:0007669"/>
    <property type="project" value="InterPro"/>
</dbReference>
<dbReference type="GO" id="GO:0005737">
    <property type="term" value="C:cytoplasm"/>
    <property type="evidence" value="ECO:0007669"/>
    <property type="project" value="TreeGrafter"/>
</dbReference>
<reference evidence="5" key="1">
    <citation type="journal article" date="2017" name="Front. Plant Sci.">
        <title>Climate Clever Clovers: New Paradigm to Reduce the Environmental Footprint of Ruminants by Breeding Low Methanogenic Forages Utilizing Haplotype Variation.</title>
        <authorList>
            <person name="Kaur P."/>
            <person name="Appels R."/>
            <person name="Bayer P.E."/>
            <person name="Keeble-Gagnere G."/>
            <person name="Wang J."/>
            <person name="Hirakawa H."/>
            <person name="Shirasawa K."/>
            <person name="Vercoe P."/>
            <person name="Stefanova K."/>
            <person name="Durmic Z."/>
            <person name="Nichols P."/>
            <person name="Revell C."/>
            <person name="Isobe S.N."/>
            <person name="Edwards D."/>
            <person name="Erskine W."/>
        </authorList>
    </citation>
    <scope>NUCLEOTIDE SEQUENCE [LARGE SCALE GENOMIC DNA]</scope>
    <source>
        <strain evidence="5">cv. Daliak</strain>
    </source>
</reference>
<sequence>MKINMTLGHDVKLIDDHISSFLHHTDDYGTKVIGFEVEWPVNHNDKHCGMFKCAILQFCYGNSCLIIRLGDLSIYKAPDSLHNFLRMPKFTFVGFGIKDNLAYLEKYHGIGCRNAVELGPLAASLLKVPRLSYCGVDELAFVVCKLDLRKYRPLSLDFNWGVCLYEERLVKLATVNVYSYYKIGNALLGSNILTAPVTQIGLL</sequence>
<keyword evidence="5" id="KW-1185">Reference proteome</keyword>
<accession>A0A2Z6NIZ4</accession>
<evidence type="ECO:0000256" key="2">
    <source>
        <dbReference type="ARBA" id="ARBA00022801"/>
    </source>
</evidence>
<dbReference type="OrthoDB" id="446462at2759"/>
<proteinExistence type="predicted"/>
<dbReference type="InterPro" id="IPR012337">
    <property type="entry name" value="RNaseH-like_sf"/>
</dbReference>
<dbReference type="PANTHER" id="PTHR13620:SF121">
    <property type="entry name" value="EMB|CAB82946.1-RELATED"/>
    <property type="match status" value="1"/>
</dbReference>
<dbReference type="Pfam" id="PF01612">
    <property type="entry name" value="DNA_pol_A_exo1"/>
    <property type="match status" value="1"/>
</dbReference>
<evidence type="ECO:0000313" key="4">
    <source>
        <dbReference type="EMBL" id="GAU36400.1"/>
    </source>
</evidence>
<dbReference type="InterPro" id="IPR036397">
    <property type="entry name" value="RNaseH_sf"/>
</dbReference>
<dbReference type="GO" id="GO:0005634">
    <property type="term" value="C:nucleus"/>
    <property type="evidence" value="ECO:0007669"/>
    <property type="project" value="TreeGrafter"/>
</dbReference>
<gene>
    <name evidence="4" type="ORF">TSUD_38670</name>
</gene>
<evidence type="ECO:0000313" key="5">
    <source>
        <dbReference type="Proteomes" id="UP000242715"/>
    </source>
</evidence>
<keyword evidence="1" id="KW-0540">Nuclease</keyword>
<name>A0A2Z6NIZ4_TRISU</name>
<dbReference type="Proteomes" id="UP000242715">
    <property type="component" value="Unassembled WGS sequence"/>
</dbReference>
<evidence type="ECO:0000259" key="3">
    <source>
        <dbReference type="Pfam" id="PF01612"/>
    </source>
</evidence>
<dbReference type="Gene3D" id="3.30.420.10">
    <property type="entry name" value="Ribonuclease H-like superfamily/Ribonuclease H"/>
    <property type="match status" value="1"/>
</dbReference>
<dbReference type="SUPFAM" id="SSF53098">
    <property type="entry name" value="Ribonuclease H-like"/>
    <property type="match status" value="1"/>
</dbReference>
<dbReference type="PANTHER" id="PTHR13620">
    <property type="entry name" value="3-5 EXONUCLEASE"/>
    <property type="match status" value="1"/>
</dbReference>
<dbReference type="GO" id="GO:0008408">
    <property type="term" value="F:3'-5' exonuclease activity"/>
    <property type="evidence" value="ECO:0007669"/>
    <property type="project" value="InterPro"/>
</dbReference>
<dbReference type="AlphaFoldDB" id="A0A2Z6NIZ4"/>
<feature type="domain" description="3'-5' exonuclease" evidence="3">
    <location>
        <begin position="30"/>
        <end position="150"/>
    </location>
</feature>